<evidence type="ECO:0000313" key="9">
    <source>
        <dbReference type="WBParaSite" id="GPUH_0000330301-mRNA-1"/>
    </source>
</evidence>
<dbReference type="AlphaFoldDB" id="A0A183D3K7"/>
<feature type="transmembrane region" description="Helical" evidence="6">
    <location>
        <begin position="32"/>
        <end position="52"/>
    </location>
</feature>
<evidence type="ECO:0000313" key="7">
    <source>
        <dbReference type="EMBL" id="VDK38931.1"/>
    </source>
</evidence>
<reference evidence="9" key="1">
    <citation type="submission" date="2016-06" db="UniProtKB">
        <authorList>
            <consortium name="WormBaseParasite"/>
        </authorList>
    </citation>
    <scope>IDENTIFICATION</scope>
</reference>
<dbReference type="Pfam" id="PF04791">
    <property type="entry name" value="LMBR1"/>
    <property type="match status" value="1"/>
</dbReference>
<comment type="similarity">
    <text evidence="2">Belongs to the LIMR family.</text>
</comment>
<evidence type="ECO:0000256" key="3">
    <source>
        <dbReference type="ARBA" id="ARBA00022692"/>
    </source>
</evidence>
<gene>
    <name evidence="7" type="ORF">GPUH_LOCUS3298</name>
</gene>
<keyword evidence="5 6" id="KW-0472">Membrane</keyword>
<evidence type="ECO:0000256" key="5">
    <source>
        <dbReference type="ARBA" id="ARBA00023136"/>
    </source>
</evidence>
<dbReference type="GO" id="GO:0016020">
    <property type="term" value="C:membrane"/>
    <property type="evidence" value="ECO:0007669"/>
    <property type="project" value="UniProtKB-SubCell"/>
</dbReference>
<keyword evidence="3 6" id="KW-0812">Transmembrane</keyword>
<dbReference type="OrthoDB" id="203099at2759"/>
<evidence type="ECO:0000313" key="8">
    <source>
        <dbReference type="Proteomes" id="UP000271098"/>
    </source>
</evidence>
<protein>
    <submittedName>
        <fullName evidence="9">G_PROTEIN_RECEP_F1_2 domain-containing protein</fullName>
    </submittedName>
</protein>
<proteinExistence type="inferred from homology"/>
<evidence type="ECO:0000256" key="4">
    <source>
        <dbReference type="ARBA" id="ARBA00022989"/>
    </source>
</evidence>
<name>A0A183D3K7_9BILA</name>
<dbReference type="InterPro" id="IPR006876">
    <property type="entry name" value="LMBR1-like_membr_prot"/>
</dbReference>
<sequence length="170" mass="19608">MGAGPLVFEVGVVFLLTVLLLNKYGNWRQQHCIVTISTFIGWFFSFIIIFILPLDISITFYNRCLLEERHSAAEEEFQFRNITELSCKKPDGFVPDFVLLRMWRIVYWTSQLLTWIVLPLMQSYSNAGEFTTVGKLRSALYSNVAYYGTYLLVFFMLVVYAAVKGVVLNA</sequence>
<organism evidence="9">
    <name type="scientific">Gongylonema pulchrum</name>
    <dbReference type="NCBI Taxonomy" id="637853"/>
    <lineage>
        <taxon>Eukaryota</taxon>
        <taxon>Metazoa</taxon>
        <taxon>Ecdysozoa</taxon>
        <taxon>Nematoda</taxon>
        <taxon>Chromadorea</taxon>
        <taxon>Rhabditida</taxon>
        <taxon>Spirurina</taxon>
        <taxon>Spiruromorpha</taxon>
        <taxon>Spiruroidea</taxon>
        <taxon>Gongylonematidae</taxon>
        <taxon>Gongylonema</taxon>
    </lineage>
</organism>
<keyword evidence="4 6" id="KW-1133">Transmembrane helix</keyword>
<reference evidence="7 8" key="2">
    <citation type="submission" date="2018-11" db="EMBL/GenBank/DDBJ databases">
        <authorList>
            <consortium name="Pathogen Informatics"/>
        </authorList>
    </citation>
    <scope>NUCLEOTIDE SEQUENCE [LARGE SCALE GENOMIC DNA]</scope>
</reference>
<comment type="subcellular location">
    <subcellularLocation>
        <location evidence="1">Membrane</location>
        <topology evidence="1">Multi-pass membrane protein</topology>
    </subcellularLocation>
</comment>
<dbReference type="EMBL" id="UYRT01005551">
    <property type="protein sequence ID" value="VDK38931.1"/>
    <property type="molecule type" value="Genomic_DNA"/>
</dbReference>
<evidence type="ECO:0000256" key="2">
    <source>
        <dbReference type="ARBA" id="ARBA00010487"/>
    </source>
</evidence>
<accession>A0A183D3K7</accession>
<dbReference type="InterPro" id="IPR051584">
    <property type="entry name" value="GPCR-associated_LMBR1"/>
</dbReference>
<feature type="transmembrane region" description="Helical" evidence="6">
    <location>
        <begin position="105"/>
        <end position="124"/>
    </location>
</feature>
<feature type="transmembrane region" description="Helical" evidence="6">
    <location>
        <begin position="6"/>
        <end position="25"/>
    </location>
</feature>
<keyword evidence="8" id="KW-1185">Reference proteome</keyword>
<evidence type="ECO:0000256" key="1">
    <source>
        <dbReference type="ARBA" id="ARBA00004141"/>
    </source>
</evidence>
<dbReference type="Proteomes" id="UP000271098">
    <property type="component" value="Unassembled WGS sequence"/>
</dbReference>
<dbReference type="PANTHER" id="PTHR21355:SF0">
    <property type="entry name" value="G-PROTEIN COUPLED RECEPTOR-ASSOCIATED PROTEIN LMBRD2"/>
    <property type="match status" value="1"/>
</dbReference>
<dbReference type="WBParaSite" id="GPUH_0000330301-mRNA-1">
    <property type="protein sequence ID" value="GPUH_0000330301-mRNA-1"/>
    <property type="gene ID" value="GPUH_0000330301"/>
</dbReference>
<evidence type="ECO:0000256" key="6">
    <source>
        <dbReference type="SAM" id="Phobius"/>
    </source>
</evidence>
<feature type="transmembrane region" description="Helical" evidence="6">
    <location>
        <begin position="144"/>
        <end position="163"/>
    </location>
</feature>
<dbReference type="PANTHER" id="PTHR21355">
    <property type="entry name" value="G-PROTEIN COUPLED RECEPTOR-ASSOCIATED PROTEIN LMBRD2"/>
    <property type="match status" value="1"/>
</dbReference>